<keyword evidence="4" id="KW-1185">Reference proteome</keyword>
<dbReference type="EMBL" id="BAABDM010000004">
    <property type="protein sequence ID" value="GAA4098889.1"/>
    <property type="molecule type" value="Genomic_DNA"/>
</dbReference>
<reference evidence="4" key="1">
    <citation type="journal article" date="2019" name="Int. J. Syst. Evol. Microbiol.">
        <title>The Global Catalogue of Microorganisms (GCM) 10K type strain sequencing project: providing services to taxonomists for standard genome sequencing and annotation.</title>
        <authorList>
            <consortium name="The Broad Institute Genomics Platform"/>
            <consortium name="The Broad Institute Genome Sequencing Center for Infectious Disease"/>
            <person name="Wu L."/>
            <person name="Ma J."/>
        </authorList>
    </citation>
    <scope>NUCLEOTIDE SEQUENCE [LARGE SCALE GENOMIC DNA]</scope>
    <source>
        <strain evidence="4">JCM 17304</strain>
    </source>
</reference>
<evidence type="ECO:0000256" key="1">
    <source>
        <dbReference type="SAM" id="SignalP"/>
    </source>
</evidence>
<dbReference type="InterPro" id="IPR001279">
    <property type="entry name" value="Metallo-B-lactamas"/>
</dbReference>
<dbReference type="Gene3D" id="3.60.15.10">
    <property type="entry name" value="Ribonuclease Z/Hydroxyacylglutathione hydrolase-like"/>
    <property type="match status" value="1"/>
</dbReference>
<feature type="domain" description="Metallo-beta-lactamase" evidence="2">
    <location>
        <begin position="46"/>
        <end position="213"/>
    </location>
</feature>
<dbReference type="InterPro" id="IPR036866">
    <property type="entry name" value="RibonucZ/Hydroxyglut_hydro"/>
</dbReference>
<feature type="chain" id="PRO_5045471246" evidence="1">
    <location>
        <begin position="21"/>
        <end position="293"/>
    </location>
</feature>
<organism evidence="3 4">
    <name type="scientific">Zhongshania borealis</name>
    <dbReference type="NCBI Taxonomy" id="889488"/>
    <lineage>
        <taxon>Bacteria</taxon>
        <taxon>Pseudomonadati</taxon>
        <taxon>Pseudomonadota</taxon>
        <taxon>Gammaproteobacteria</taxon>
        <taxon>Cellvibrionales</taxon>
        <taxon>Spongiibacteraceae</taxon>
        <taxon>Zhongshania</taxon>
    </lineage>
</organism>
<proteinExistence type="predicted"/>
<dbReference type="InterPro" id="IPR050855">
    <property type="entry name" value="NDM-1-like"/>
</dbReference>
<dbReference type="SUPFAM" id="SSF56281">
    <property type="entry name" value="Metallo-hydrolase/oxidoreductase"/>
    <property type="match status" value="1"/>
</dbReference>
<accession>A0ABP7WX39</accession>
<evidence type="ECO:0000313" key="3">
    <source>
        <dbReference type="EMBL" id="GAA4098889.1"/>
    </source>
</evidence>
<evidence type="ECO:0000259" key="2">
    <source>
        <dbReference type="SMART" id="SM00849"/>
    </source>
</evidence>
<keyword evidence="1" id="KW-0732">Signal</keyword>
<evidence type="ECO:0000313" key="4">
    <source>
        <dbReference type="Proteomes" id="UP001500392"/>
    </source>
</evidence>
<dbReference type="Pfam" id="PF00753">
    <property type="entry name" value="Lactamase_B"/>
    <property type="match status" value="1"/>
</dbReference>
<dbReference type="RefSeq" id="WP_344936474.1">
    <property type="nucleotide sequence ID" value="NZ_BAABDM010000004.1"/>
</dbReference>
<dbReference type="Proteomes" id="UP001500392">
    <property type="component" value="Unassembled WGS sequence"/>
</dbReference>
<dbReference type="PANTHER" id="PTHR42951:SF22">
    <property type="entry name" value="METALLO BETA-LACTAMASE SUPERFAMILY LIPOPROTEIN"/>
    <property type="match status" value="1"/>
</dbReference>
<gene>
    <name evidence="3" type="ORF">GCM10022414_24960</name>
</gene>
<comment type="caution">
    <text evidence="3">The sequence shown here is derived from an EMBL/GenBank/DDBJ whole genome shotgun (WGS) entry which is preliminary data.</text>
</comment>
<dbReference type="SMART" id="SM00849">
    <property type="entry name" value="Lactamase_B"/>
    <property type="match status" value="1"/>
</dbReference>
<dbReference type="PANTHER" id="PTHR42951">
    <property type="entry name" value="METALLO-BETA-LACTAMASE DOMAIN-CONTAINING"/>
    <property type="match status" value="1"/>
</dbReference>
<name>A0ABP7WX39_9GAMM</name>
<feature type="signal peptide" evidence="1">
    <location>
        <begin position="1"/>
        <end position="20"/>
    </location>
</feature>
<protein>
    <submittedName>
        <fullName evidence="3">MBL fold metallo-hydrolase</fullName>
    </submittedName>
</protein>
<sequence length="293" mass="33576">MKSKIAIIGLLLFMAEFALGSLVEADNDYKIEKIKGDVYRFVDDRHRSVFLVTREGIILTDPLNSPAAHWLKIELKKRFNLPVKYVIYSHNHSDHIYGANVFNDPGTIFVAHELAAQDIRRTKADTVQPTVTFKDGMVISLDGHSVELRYHGPNDGRGSISMLFQQEKLVFVVDWIVVGRMPWQKLWSYDIQGMINSTAEVLELDFDVFVGGHADIGNKADVQRYLRYLESLYSAVINGIHAGNSLKELQKNIKLSEYSDFKQFEEWLPLNIEGVYERLMEESGMGWRPDIKH</sequence>